<gene>
    <name evidence="1" type="ORF">PACLA_8A051670</name>
</gene>
<feature type="non-terminal residue" evidence="1">
    <location>
        <position position="174"/>
    </location>
</feature>
<comment type="caution">
    <text evidence="1">The sequence shown here is derived from an EMBL/GenBank/DDBJ whole genome shotgun (WGS) entry which is preliminary data.</text>
</comment>
<sequence>MAVMPSDSSDKNILNQLQNNFFNVQDKYKVLVEYDSSNDKVKWNGNFENLKSFVADLFGEQSNSQVSITWYPLKKSLVFQGQAGIKLKDLIIGLAGSNMAKDCGNITLSSVIDQENFDQLAGNVTNIELSVKQIGVAMKKLDKDFQLMANYIKDRDRNLRDTTRDIGVQTDFDL</sequence>
<organism evidence="1 2">
    <name type="scientific">Paramuricea clavata</name>
    <name type="common">Red gorgonian</name>
    <name type="synonym">Violescent sea-whip</name>
    <dbReference type="NCBI Taxonomy" id="317549"/>
    <lineage>
        <taxon>Eukaryota</taxon>
        <taxon>Metazoa</taxon>
        <taxon>Cnidaria</taxon>
        <taxon>Anthozoa</taxon>
        <taxon>Octocorallia</taxon>
        <taxon>Malacalcyonacea</taxon>
        <taxon>Plexauridae</taxon>
        <taxon>Paramuricea</taxon>
    </lineage>
</organism>
<dbReference type="EMBL" id="CACRXK020018678">
    <property type="protein sequence ID" value="CAB4032763.1"/>
    <property type="molecule type" value="Genomic_DNA"/>
</dbReference>
<accession>A0A6S7KYG7</accession>
<dbReference type="AlphaFoldDB" id="A0A6S7KYG7"/>
<dbReference type="Proteomes" id="UP001152795">
    <property type="component" value="Unassembled WGS sequence"/>
</dbReference>
<reference evidence="1" key="1">
    <citation type="submission" date="2020-04" db="EMBL/GenBank/DDBJ databases">
        <authorList>
            <person name="Alioto T."/>
            <person name="Alioto T."/>
            <person name="Gomez Garrido J."/>
        </authorList>
    </citation>
    <scope>NUCLEOTIDE SEQUENCE</scope>
    <source>
        <strain evidence="1">A484AB</strain>
    </source>
</reference>
<evidence type="ECO:0000313" key="1">
    <source>
        <dbReference type="EMBL" id="CAB4032763.1"/>
    </source>
</evidence>
<keyword evidence="2" id="KW-1185">Reference proteome</keyword>
<name>A0A6S7KYG7_PARCT</name>
<proteinExistence type="predicted"/>
<evidence type="ECO:0000313" key="2">
    <source>
        <dbReference type="Proteomes" id="UP001152795"/>
    </source>
</evidence>
<protein>
    <submittedName>
        <fullName evidence="1">Uncharacterized protein</fullName>
    </submittedName>
</protein>